<proteinExistence type="predicted"/>
<keyword evidence="3" id="KW-1185">Reference proteome</keyword>
<organism evidence="2 3">
    <name type="scientific">Microthlaspi erraticum</name>
    <dbReference type="NCBI Taxonomy" id="1685480"/>
    <lineage>
        <taxon>Eukaryota</taxon>
        <taxon>Viridiplantae</taxon>
        <taxon>Streptophyta</taxon>
        <taxon>Embryophyta</taxon>
        <taxon>Tracheophyta</taxon>
        <taxon>Spermatophyta</taxon>
        <taxon>Magnoliopsida</taxon>
        <taxon>eudicotyledons</taxon>
        <taxon>Gunneridae</taxon>
        <taxon>Pentapetalae</taxon>
        <taxon>rosids</taxon>
        <taxon>malvids</taxon>
        <taxon>Brassicales</taxon>
        <taxon>Brassicaceae</taxon>
        <taxon>Coluteocarpeae</taxon>
        <taxon>Microthlaspi</taxon>
    </lineage>
</organism>
<dbReference type="AlphaFoldDB" id="A0A6D2JCY0"/>
<protein>
    <submittedName>
        <fullName evidence="2">Uncharacterized protein</fullName>
    </submittedName>
</protein>
<dbReference type="Proteomes" id="UP000467841">
    <property type="component" value="Unassembled WGS sequence"/>
</dbReference>
<name>A0A6D2JCY0_9BRAS</name>
<comment type="caution">
    <text evidence="2">The sequence shown here is derived from an EMBL/GenBank/DDBJ whole genome shotgun (WGS) entry which is preliminary data.</text>
</comment>
<evidence type="ECO:0000313" key="2">
    <source>
        <dbReference type="EMBL" id="CAA7038778.1"/>
    </source>
</evidence>
<evidence type="ECO:0000256" key="1">
    <source>
        <dbReference type="SAM" id="MobiDB-lite"/>
    </source>
</evidence>
<dbReference type="EMBL" id="CACVBM020001197">
    <property type="protein sequence ID" value="CAA7038778.1"/>
    <property type="molecule type" value="Genomic_DNA"/>
</dbReference>
<reference evidence="2" key="1">
    <citation type="submission" date="2020-01" db="EMBL/GenBank/DDBJ databases">
        <authorList>
            <person name="Mishra B."/>
        </authorList>
    </citation>
    <scope>NUCLEOTIDE SEQUENCE [LARGE SCALE GENOMIC DNA]</scope>
</reference>
<gene>
    <name evidence="2" type="ORF">MERR_LOCUS26013</name>
</gene>
<sequence length="74" mass="7924">MAVTPLASVISASPVSDWCSSTAPNDTAPPETRINTPLFPISHTAAPPEVNNSFFNFILEQLPLMNNNSSLLLL</sequence>
<feature type="region of interest" description="Disordered" evidence="1">
    <location>
        <begin position="15"/>
        <end position="36"/>
    </location>
</feature>
<accession>A0A6D2JCY0</accession>
<feature type="compositionally biased region" description="Polar residues" evidence="1">
    <location>
        <begin position="15"/>
        <end position="25"/>
    </location>
</feature>
<evidence type="ECO:0000313" key="3">
    <source>
        <dbReference type="Proteomes" id="UP000467841"/>
    </source>
</evidence>